<evidence type="ECO:0000256" key="2">
    <source>
        <dbReference type="SAM" id="SignalP"/>
    </source>
</evidence>
<evidence type="ECO:0000313" key="4">
    <source>
        <dbReference type="EMBL" id="MDX8150951.1"/>
    </source>
</evidence>
<evidence type="ECO:0000313" key="5">
    <source>
        <dbReference type="Proteomes" id="UP001277761"/>
    </source>
</evidence>
<dbReference type="EMBL" id="JAXAVX010000002">
    <property type="protein sequence ID" value="MDX8150951.1"/>
    <property type="molecule type" value="Genomic_DNA"/>
</dbReference>
<dbReference type="Gene3D" id="3.90.1300.10">
    <property type="entry name" value="Amidase signature (AS) domain"/>
    <property type="match status" value="1"/>
</dbReference>
<feature type="compositionally biased region" description="Polar residues" evidence="1">
    <location>
        <begin position="704"/>
        <end position="714"/>
    </location>
</feature>
<evidence type="ECO:0000256" key="1">
    <source>
        <dbReference type="SAM" id="MobiDB-lite"/>
    </source>
</evidence>
<keyword evidence="2" id="KW-0732">Signal</keyword>
<feature type="region of interest" description="Disordered" evidence="1">
    <location>
        <begin position="693"/>
        <end position="721"/>
    </location>
</feature>
<dbReference type="Pfam" id="PF01425">
    <property type="entry name" value="Amidase"/>
    <property type="match status" value="1"/>
</dbReference>
<accession>A0ABU4VGL0</accession>
<feature type="chain" id="PRO_5047455518" evidence="2">
    <location>
        <begin position="37"/>
        <end position="992"/>
    </location>
</feature>
<dbReference type="InterPro" id="IPR023631">
    <property type="entry name" value="Amidase_dom"/>
</dbReference>
<name>A0ABU4VGL0_9ACTN</name>
<comment type="caution">
    <text evidence="4">The sequence shown here is derived from an EMBL/GenBank/DDBJ whole genome shotgun (WGS) entry which is preliminary data.</text>
</comment>
<dbReference type="Proteomes" id="UP001277761">
    <property type="component" value="Unassembled WGS sequence"/>
</dbReference>
<dbReference type="PROSITE" id="PS51318">
    <property type="entry name" value="TAT"/>
    <property type="match status" value="1"/>
</dbReference>
<evidence type="ECO:0000259" key="3">
    <source>
        <dbReference type="Pfam" id="PF01425"/>
    </source>
</evidence>
<dbReference type="PANTHER" id="PTHR42678">
    <property type="entry name" value="AMIDASE"/>
    <property type="match status" value="1"/>
</dbReference>
<dbReference type="PANTHER" id="PTHR42678:SF34">
    <property type="entry name" value="OS04G0183300 PROTEIN"/>
    <property type="match status" value="1"/>
</dbReference>
<gene>
    <name evidence="4" type="ORF">SK069_05040</name>
</gene>
<sequence>MPRSSASRGRPRAVRTASVGLAAAAAALVGAPSASAINYVSSANGESWAVNDAAMPGVDTGSIRSTNQNSLLGYGGLRMNVSGTRRDRLDGELLRGFGLTFDGIDEFRTTTPLHVAGVDVSRNLRINGAENWARWVDSFTNRTDAPVTIEVSFGGILGQASDTSSTFQATSAKVLTTSSGDAAITAADSWVAVGTPTAAAATPTSGPTQNGTSATVIGTPSGLLRMGNQLRNPFANALPAAGHESNFHGYLRRITLAPGQTRSLAHFAVIGLRDSAATAGAQIQAVTSRAAALAAAPDLSGISTAMRCTLVNWDLAAIDASLPATCATVQPPQPEKGPVPKVPTTSSPYDVVGKTITEMQADMRAGRTTSQEITRAYLDRIAAYDTGQMGLHSFIHVAEDAMDQAKAADVARARGKDTDLLGIPVAVKDLYDTKDMPTTNGSLVFEGFRPTKDAFQVARMREAGAVILGKANMSEYANSGRHSESPWGQVWNAIQPSKTSQGSSGGSGVAVAASFAAFAMGSQTGVSLNAPSGASSLVALRGTDGMSSGSGVMPLNFLQDYAGPMARSVSDLATVLNVTTGTDPDDEVSVAADADRRRPADWRTFLDADSLRGKRIGYVPATFSSTSYGTTGTLDVADAALQELVAMGATLVPVSDAPGAPPNVSTPGTSTGTEGWARWIEAHPESPYKTAAEIQDSPKKLPYNRSSSPTTATGRMTPEQLAAHRERRLEYKRRIAQWMDDADVAAVIYPNNTSDFHDNDSLQLGGAFATAPASNSGAPEVIVPVGENDHGHPVSLQIQGRAWDDAKLLGFAYAIEQRLRGHVEPTQLPPLKYEPGVTPQPIVIEPAPAPETAAPAPLPSTNVDPGALNPPVPATPAAPAKPAATVKREVRLTTRTIRATRTGRIAFPIRCAPGAPSSCRVRVTATYGRTVVLRRTLTVKAGRTRALRVTAKGSLARRLARGATVRLQVSLRGTGGTTSRQPGSVAVRGTRR</sequence>
<feature type="compositionally biased region" description="Pro residues" evidence="1">
    <location>
        <begin position="331"/>
        <end position="341"/>
    </location>
</feature>
<dbReference type="RefSeq" id="WP_319953104.1">
    <property type="nucleotide sequence ID" value="NZ_JAXAVX010000002.1"/>
</dbReference>
<dbReference type="SUPFAM" id="SSF75304">
    <property type="entry name" value="Amidase signature (AS) enzymes"/>
    <property type="match status" value="1"/>
</dbReference>
<keyword evidence="5" id="KW-1185">Reference proteome</keyword>
<protein>
    <submittedName>
        <fullName evidence="4">Amidase family protein</fullName>
    </submittedName>
</protein>
<dbReference type="InterPro" id="IPR006311">
    <property type="entry name" value="TAT_signal"/>
</dbReference>
<proteinExistence type="predicted"/>
<feature type="domain" description="Amidase" evidence="3">
    <location>
        <begin position="372"/>
        <end position="809"/>
    </location>
</feature>
<feature type="region of interest" description="Disordered" evidence="1">
    <location>
        <begin position="973"/>
        <end position="992"/>
    </location>
</feature>
<dbReference type="InterPro" id="IPR036928">
    <property type="entry name" value="AS_sf"/>
</dbReference>
<reference evidence="4 5" key="1">
    <citation type="submission" date="2023-11" db="EMBL/GenBank/DDBJ databases">
        <authorList>
            <person name="Xu M."/>
            <person name="Jiang T."/>
        </authorList>
    </citation>
    <scope>NUCLEOTIDE SEQUENCE [LARGE SCALE GENOMIC DNA]</scope>
    <source>
        <strain evidence="4 5">SD</strain>
    </source>
</reference>
<feature type="signal peptide" evidence="2">
    <location>
        <begin position="1"/>
        <end position="36"/>
    </location>
</feature>
<feature type="region of interest" description="Disordered" evidence="1">
    <location>
        <begin position="329"/>
        <end position="349"/>
    </location>
</feature>
<organism evidence="4 5">
    <name type="scientific">Patulibacter brassicae</name>
    <dbReference type="NCBI Taxonomy" id="1705717"/>
    <lineage>
        <taxon>Bacteria</taxon>
        <taxon>Bacillati</taxon>
        <taxon>Actinomycetota</taxon>
        <taxon>Thermoleophilia</taxon>
        <taxon>Solirubrobacterales</taxon>
        <taxon>Patulibacteraceae</taxon>
        <taxon>Patulibacter</taxon>
    </lineage>
</organism>